<name>A0A2R6Y0S1_9BACL</name>
<protein>
    <submittedName>
        <fullName evidence="1">Uncharacterized protein</fullName>
    </submittedName>
</protein>
<dbReference type="EMBL" id="PEBX01000035">
    <property type="protein sequence ID" value="PTQ56279.1"/>
    <property type="molecule type" value="Genomic_DNA"/>
</dbReference>
<reference evidence="2" key="1">
    <citation type="journal article" date="2018" name="Sci. Rep.">
        <title>Lignite coal burning seam in the remote Altai Mountains harbors a hydrogen-driven thermophilic microbial community.</title>
        <authorList>
            <person name="Kadnikov V.V."/>
            <person name="Mardanov A.V."/>
            <person name="Ivasenko D.A."/>
            <person name="Antsiferov D.V."/>
            <person name="Beletsky A.V."/>
            <person name="Karnachuk O.V."/>
            <person name="Ravin N.V."/>
        </authorList>
    </citation>
    <scope>NUCLEOTIDE SEQUENCE [LARGE SCALE GENOMIC DNA]</scope>
</reference>
<accession>A0A2R6Y0S1</accession>
<gene>
    <name evidence="1" type="ORF">BSOLF_0503</name>
</gene>
<comment type="caution">
    <text evidence="1">The sequence shown here is derived from an EMBL/GenBank/DDBJ whole genome shotgun (WGS) entry which is preliminary data.</text>
</comment>
<dbReference type="AlphaFoldDB" id="A0A2R6Y0S1"/>
<evidence type="ECO:0000313" key="2">
    <source>
        <dbReference type="Proteomes" id="UP000244338"/>
    </source>
</evidence>
<organism evidence="1 2">
    <name type="scientific">Candidatus Carbonibacillus altaicus</name>
    <dbReference type="NCBI Taxonomy" id="2163959"/>
    <lineage>
        <taxon>Bacteria</taxon>
        <taxon>Bacillati</taxon>
        <taxon>Bacillota</taxon>
        <taxon>Bacilli</taxon>
        <taxon>Bacillales</taxon>
        <taxon>Candidatus Carbonibacillus</taxon>
    </lineage>
</organism>
<dbReference type="Proteomes" id="UP000244338">
    <property type="component" value="Unassembled WGS sequence"/>
</dbReference>
<sequence>MLTSSQAFSARTIARSLTHLRSPKHRRPGVSRYASNPEGFFALFLSMPFSILK</sequence>
<proteinExistence type="predicted"/>
<evidence type="ECO:0000313" key="1">
    <source>
        <dbReference type="EMBL" id="PTQ56279.1"/>
    </source>
</evidence>